<dbReference type="Gene3D" id="2.40.50.140">
    <property type="entry name" value="Nucleic acid-binding proteins"/>
    <property type="match status" value="1"/>
</dbReference>
<evidence type="ECO:0000256" key="3">
    <source>
        <dbReference type="ARBA" id="ARBA00022763"/>
    </source>
</evidence>
<dbReference type="PANTHER" id="PTHR33991">
    <property type="entry name" value="DNA REPAIR PROTEIN RECO"/>
    <property type="match status" value="1"/>
</dbReference>
<reference evidence="9 10" key="1">
    <citation type="submission" date="2020-08" db="EMBL/GenBank/DDBJ databases">
        <title>Genomic Encyclopedia of Type Strains, Phase IV (KMG-IV): sequencing the most valuable type-strain genomes for metagenomic binning, comparative biology and taxonomic classification.</title>
        <authorList>
            <person name="Goeker M."/>
        </authorList>
    </citation>
    <scope>NUCLEOTIDE SEQUENCE [LARGE SCALE GENOMIC DNA]</scope>
    <source>
        <strain evidence="9 10">DSM 23960</strain>
    </source>
</reference>
<keyword evidence="4 7" id="KW-0233">DNA recombination</keyword>
<comment type="function">
    <text evidence="7">Involved in DNA repair and RecF pathway recombination.</text>
</comment>
<keyword evidence="5 7" id="KW-0234">DNA repair</keyword>
<comment type="similarity">
    <text evidence="1 7">Belongs to the RecO family.</text>
</comment>
<keyword evidence="3 7" id="KW-0227">DNA damage</keyword>
<gene>
    <name evidence="7" type="primary">recO</name>
    <name evidence="9" type="ORF">GGR12_001845</name>
</gene>
<dbReference type="SUPFAM" id="SSF50249">
    <property type="entry name" value="Nucleic acid-binding proteins"/>
    <property type="match status" value="1"/>
</dbReference>
<dbReference type="InterPro" id="IPR042242">
    <property type="entry name" value="RecO_C"/>
</dbReference>
<dbReference type="Pfam" id="PF02565">
    <property type="entry name" value="RecO_C"/>
    <property type="match status" value="1"/>
</dbReference>
<proteinExistence type="inferred from homology"/>
<dbReference type="SUPFAM" id="SSF57863">
    <property type="entry name" value="ArfGap/RecO-like zinc finger"/>
    <property type="match status" value="1"/>
</dbReference>
<evidence type="ECO:0000256" key="6">
    <source>
        <dbReference type="ARBA" id="ARBA00033409"/>
    </source>
</evidence>
<dbReference type="GO" id="GO:0006310">
    <property type="term" value="P:DNA recombination"/>
    <property type="evidence" value="ECO:0007669"/>
    <property type="project" value="UniProtKB-UniRule"/>
</dbReference>
<name>A0A7W6JD72_9CAUL</name>
<dbReference type="PANTHER" id="PTHR33991:SF1">
    <property type="entry name" value="DNA REPAIR PROTEIN RECO"/>
    <property type="match status" value="1"/>
</dbReference>
<dbReference type="AlphaFoldDB" id="A0A7W6JD72"/>
<evidence type="ECO:0000256" key="5">
    <source>
        <dbReference type="ARBA" id="ARBA00023204"/>
    </source>
</evidence>
<dbReference type="RefSeq" id="WP_183204122.1">
    <property type="nucleotide sequence ID" value="NZ_BAAAER010000001.1"/>
</dbReference>
<evidence type="ECO:0000259" key="8">
    <source>
        <dbReference type="Pfam" id="PF11967"/>
    </source>
</evidence>
<dbReference type="Pfam" id="PF11967">
    <property type="entry name" value="RecO_N"/>
    <property type="match status" value="1"/>
</dbReference>
<dbReference type="HAMAP" id="MF_00201">
    <property type="entry name" value="RecO"/>
    <property type="match status" value="1"/>
</dbReference>
<dbReference type="NCBIfam" id="TIGR00613">
    <property type="entry name" value="reco"/>
    <property type="match status" value="1"/>
</dbReference>
<dbReference type="InterPro" id="IPR012340">
    <property type="entry name" value="NA-bd_OB-fold"/>
</dbReference>
<evidence type="ECO:0000256" key="7">
    <source>
        <dbReference type="HAMAP-Rule" id="MF_00201"/>
    </source>
</evidence>
<keyword evidence="10" id="KW-1185">Reference proteome</keyword>
<protein>
    <recommendedName>
        <fullName evidence="2 7">DNA repair protein RecO</fullName>
    </recommendedName>
    <alternativeName>
        <fullName evidence="6 7">Recombination protein O</fullName>
    </alternativeName>
</protein>
<dbReference type="GO" id="GO:0006302">
    <property type="term" value="P:double-strand break repair"/>
    <property type="evidence" value="ECO:0007669"/>
    <property type="project" value="TreeGrafter"/>
</dbReference>
<dbReference type="EMBL" id="JACIDM010000002">
    <property type="protein sequence ID" value="MBB4082979.1"/>
    <property type="molecule type" value="Genomic_DNA"/>
</dbReference>
<comment type="caution">
    <text evidence="9">The sequence shown here is derived from an EMBL/GenBank/DDBJ whole genome shotgun (WGS) entry which is preliminary data.</text>
</comment>
<accession>A0A7W6JD72</accession>
<dbReference type="Proteomes" id="UP000529946">
    <property type="component" value="Unassembled WGS sequence"/>
</dbReference>
<evidence type="ECO:0000256" key="4">
    <source>
        <dbReference type="ARBA" id="ARBA00023172"/>
    </source>
</evidence>
<dbReference type="GO" id="GO:0043590">
    <property type="term" value="C:bacterial nucleoid"/>
    <property type="evidence" value="ECO:0007669"/>
    <property type="project" value="TreeGrafter"/>
</dbReference>
<dbReference type="InterPro" id="IPR003717">
    <property type="entry name" value="RecO"/>
</dbReference>
<evidence type="ECO:0000313" key="10">
    <source>
        <dbReference type="Proteomes" id="UP000529946"/>
    </source>
</evidence>
<evidence type="ECO:0000256" key="2">
    <source>
        <dbReference type="ARBA" id="ARBA00021310"/>
    </source>
</evidence>
<evidence type="ECO:0000313" key="9">
    <source>
        <dbReference type="EMBL" id="MBB4082979.1"/>
    </source>
</evidence>
<organism evidence="9 10">
    <name type="scientific">Brevundimonas lenta</name>
    <dbReference type="NCBI Taxonomy" id="424796"/>
    <lineage>
        <taxon>Bacteria</taxon>
        <taxon>Pseudomonadati</taxon>
        <taxon>Pseudomonadota</taxon>
        <taxon>Alphaproteobacteria</taxon>
        <taxon>Caulobacterales</taxon>
        <taxon>Caulobacteraceae</taxon>
        <taxon>Brevundimonas</taxon>
    </lineage>
</organism>
<feature type="domain" description="DNA replication/recombination mediator RecO N-terminal" evidence="8">
    <location>
        <begin position="1"/>
        <end position="68"/>
    </location>
</feature>
<dbReference type="InterPro" id="IPR037278">
    <property type="entry name" value="ARFGAP/RecO"/>
</dbReference>
<evidence type="ECO:0000256" key="1">
    <source>
        <dbReference type="ARBA" id="ARBA00007452"/>
    </source>
</evidence>
<dbReference type="Gene3D" id="1.20.1440.120">
    <property type="entry name" value="Recombination protein O, C-terminal domain"/>
    <property type="match status" value="1"/>
</dbReference>
<dbReference type="InterPro" id="IPR022572">
    <property type="entry name" value="DNA_rep/recomb_RecO_N"/>
</dbReference>
<sequence>MDFTEDAYVLSARAHGDTGVVVELLTESHGRRAAYVAGGASRRMKPFLQAGARVVADYRARTSDHLGSARLEPVGEGPSALFDDPLALTGLAAAAAVAQGALPEREPHPGAFFAFEALMAAFALPDVWPAIFVRFEAGLLEDLGFGLDLSRCAVTGGMDDLVWVSPRTGRAVSREAGAPYADKLLKLPPFMLGAQAGLGEGDVGSGLDLTGHFLEQFVFHPQNRPIPPARVWMVDKLREAGRL</sequence>